<reference evidence="3 4" key="1">
    <citation type="submission" date="2020-07" db="EMBL/GenBank/DDBJ databases">
        <title>Sequencing the genomes of 1000 actinobacteria strains.</title>
        <authorList>
            <person name="Klenk H.-P."/>
        </authorList>
    </citation>
    <scope>NUCLEOTIDE SEQUENCE [LARGE SCALE GENOMIC DNA]</scope>
    <source>
        <strain evidence="3 4">DSM 15664</strain>
    </source>
</reference>
<feature type="compositionally biased region" description="Low complexity" evidence="1">
    <location>
        <begin position="20"/>
        <end position="32"/>
    </location>
</feature>
<evidence type="ECO:0000313" key="3">
    <source>
        <dbReference type="EMBL" id="NYJ16144.1"/>
    </source>
</evidence>
<dbReference type="Pfam" id="PF12802">
    <property type="entry name" value="MarR_2"/>
    <property type="match status" value="1"/>
</dbReference>
<dbReference type="Proteomes" id="UP000560069">
    <property type="component" value="Unassembled WGS sequence"/>
</dbReference>
<dbReference type="PANTHER" id="PTHR33164">
    <property type="entry name" value="TRANSCRIPTIONAL REGULATOR, MARR FAMILY"/>
    <property type="match status" value="1"/>
</dbReference>
<dbReference type="SUPFAM" id="SSF46785">
    <property type="entry name" value="Winged helix' DNA-binding domain"/>
    <property type="match status" value="1"/>
</dbReference>
<feature type="domain" description="HTH marR-type" evidence="2">
    <location>
        <begin position="50"/>
        <end position="186"/>
    </location>
</feature>
<gene>
    <name evidence="3" type="ORF">HNR11_000678</name>
</gene>
<dbReference type="GO" id="GO:0003677">
    <property type="term" value="F:DNA binding"/>
    <property type="evidence" value="ECO:0007669"/>
    <property type="project" value="UniProtKB-KW"/>
</dbReference>
<dbReference type="InterPro" id="IPR000835">
    <property type="entry name" value="HTH_MarR-typ"/>
</dbReference>
<dbReference type="InterPro" id="IPR036390">
    <property type="entry name" value="WH_DNA-bd_sf"/>
</dbReference>
<feature type="compositionally biased region" description="Polar residues" evidence="1">
    <location>
        <begin position="1"/>
        <end position="14"/>
    </location>
</feature>
<evidence type="ECO:0000313" key="4">
    <source>
        <dbReference type="Proteomes" id="UP000560069"/>
    </source>
</evidence>
<name>A0A7Z0J2R9_9MICC</name>
<dbReference type="InterPro" id="IPR039422">
    <property type="entry name" value="MarR/SlyA-like"/>
</dbReference>
<evidence type="ECO:0000256" key="1">
    <source>
        <dbReference type="SAM" id="MobiDB-lite"/>
    </source>
</evidence>
<proteinExistence type="predicted"/>
<dbReference type="RefSeq" id="WP_343050572.1">
    <property type="nucleotide sequence ID" value="NZ_BAAALK010000006.1"/>
</dbReference>
<dbReference type="InterPro" id="IPR036388">
    <property type="entry name" value="WH-like_DNA-bd_sf"/>
</dbReference>
<evidence type="ECO:0000259" key="2">
    <source>
        <dbReference type="PROSITE" id="PS50995"/>
    </source>
</evidence>
<organism evidence="3 4">
    <name type="scientific">Nesterenkonia sandarakina</name>
    <dbReference type="NCBI Taxonomy" id="272918"/>
    <lineage>
        <taxon>Bacteria</taxon>
        <taxon>Bacillati</taxon>
        <taxon>Actinomycetota</taxon>
        <taxon>Actinomycetes</taxon>
        <taxon>Micrococcales</taxon>
        <taxon>Micrococcaceae</taxon>
        <taxon>Nesterenkonia</taxon>
    </lineage>
</organism>
<dbReference type="GO" id="GO:0006950">
    <property type="term" value="P:response to stress"/>
    <property type="evidence" value="ECO:0007669"/>
    <property type="project" value="TreeGrafter"/>
</dbReference>
<dbReference type="PANTHER" id="PTHR33164:SF103">
    <property type="entry name" value="REGULATORY PROTEIN MARR"/>
    <property type="match status" value="1"/>
</dbReference>
<dbReference type="GO" id="GO:0003700">
    <property type="term" value="F:DNA-binding transcription factor activity"/>
    <property type="evidence" value="ECO:0007669"/>
    <property type="project" value="InterPro"/>
</dbReference>
<dbReference type="PROSITE" id="PS50995">
    <property type="entry name" value="HTH_MARR_2"/>
    <property type="match status" value="1"/>
</dbReference>
<feature type="region of interest" description="Disordered" evidence="1">
    <location>
        <begin position="1"/>
        <end position="41"/>
    </location>
</feature>
<protein>
    <submittedName>
        <fullName evidence="3">DNA-binding MarR family transcriptional regulator</fullName>
    </submittedName>
</protein>
<accession>A0A7Z0J2R9</accession>
<keyword evidence="3" id="KW-0238">DNA-binding</keyword>
<dbReference type="AlphaFoldDB" id="A0A7Z0J2R9"/>
<comment type="caution">
    <text evidence="3">The sequence shown here is derived from an EMBL/GenBank/DDBJ whole genome shotgun (WGS) entry which is preliminary data.</text>
</comment>
<sequence>MKSRTSGATNTASRLQAPIADAAGPDRSAAPGGDPGDGYWYGRNEETFSSIDLLNLLREYREAEKKMRARTRDSMRMGETDLVALRFLVRERSAERTPRQRDLAEALGLTAAATSVLVDRLSRDGYVRRIPHPDDRRSVAIEVLGETDREVKATLSGMHARMISVTEALSEQERAGAAKFLRALTESVNDPSADPR</sequence>
<dbReference type="SMART" id="SM00347">
    <property type="entry name" value="HTH_MARR"/>
    <property type="match status" value="1"/>
</dbReference>
<dbReference type="EMBL" id="JACCFQ010000001">
    <property type="protein sequence ID" value="NYJ16144.1"/>
    <property type="molecule type" value="Genomic_DNA"/>
</dbReference>
<dbReference type="Gene3D" id="1.10.10.10">
    <property type="entry name" value="Winged helix-like DNA-binding domain superfamily/Winged helix DNA-binding domain"/>
    <property type="match status" value="1"/>
</dbReference>
<keyword evidence="4" id="KW-1185">Reference proteome</keyword>